<name>A0ABX4MB44_9ACTO</name>
<dbReference type="InterPro" id="IPR023809">
    <property type="entry name" value="Thiopep_bacteriocin_synth_dom"/>
</dbReference>
<evidence type="ECO:0000313" key="4">
    <source>
        <dbReference type="EMBL" id="PHP52546.1"/>
    </source>
</evidence>
<dbReference type="RefSeq" id="WP_086614239.1">
    <property type="nucleotide sequence ID" value="NZ_MTPX02000042.1"/>
</dbReference>
<sequence length="981" mass="110450">MGHHACTGERELRYTKTSEDVQDGHSRGDAACVRCVHGENSGTTSPPKLRRRSSAARSGKAELLEYLESTYRDPIFSAAVAHAAPTLWSAANSAIQRQSTPKQARVRKLAIATTKFLIRSSARPTPFGLLAGVAAGHFKEQPGPPLFIPSETERVAVADMRWLMPFIRDVETDPELLKRARIYKWPYLRDKGKHITTYLPKNSQNQLARVTLTRTPVVDYILSECGEEGASVSAISMGAAKRFGCADTTVVNTIVRLIRAGVLYTSIRPALNGEDPLREIVDKMSVGRKSADAVQDSMSKIDELNASRGAHIDPATIHQVYDVMSRANKSENYLHFIQKTGIKLDLPESVREDVEDAMQAMLCLSQNRLGMRGVRNYHLAFLERYGIDRVVPLLELMDPDRGLGAPDGYSWPRQDLGPDSKYDDVVSERREARLSGHYVQAIRDGSEELRLSADDISELAYSEFDATETQLGAELYFSISSPSWTELERGNYRIVLGANPGSHFARSTSGRFWSVLPEIKRSSASEPIDSPSEYTAVIKYMPRADAAANLLNVSELNEPIIDGGVAHDPNRKYVPMDRIGIRATTRGLFPVDLADGRAIRIRLHDTVYAPAQAPNEVRLLVDMALEFQRIWEPWSWGELRHVPYRPRVSYGRVVLESATWDLHELRSKLTESEDYRSVIEQWRSRWRVPRFVLIASRDMHLTIDLENTGHLQLLKRELRSSDEALVIRELPGGARTPNEAWGWLRDGDDIYASEFVVSFDSCQAKFAPERFTKDTARADATSVRFMPGSEWKSFRVYLPSDEMSAILGAELYDFFSRSLSNPYPLSFFVRYRDEWGPHLRLRFLATNDQFDAVSSALRDLAASGVIHTYIVDEYDPEIERYGGPRQTDRMHRAFAEDSRLVVTALTQRSNDMYSSLEEYVLLSWIEMIVEFGSGFARVCSPLNKDGAAGSAVELCAVWAERLGLDRAKDKEYSRRVGDGRI</sequence>
<organism evidence="4 5">
    <name type="scientific">Actinomyces ruminis</name>
    <dbReference type="NCBI Taxonomy" id="1937003"/>
    <lineage>
        <taxon>Bacteria</taxon>
        <taxon>Bacillati</taxon>
        <taxon>Actinomycetota</taxon>
        <taxon>Actinomycetes</taxon>
        <taxon>Actinomycetales</taxon>
        <taxon>Actinomycetaceae</taxon>
        <taxon>Actinomyces</taxon>
    </lineage>
</organism>
<protein>
    <submittedName>
        <fullName evidence="4">Uncharacterized protein</fullName>
    </submittedName>
</protein>
<gene>
    <name evidence="4" type="ORF">BW737_008650</name>
</gene>
<evidence type="ECO:0000259" key="2">
    <source>
        <dbReference type="Pfam" id="PF04738"/>
    </source>
</evidence>
<reference evidence="4 5" key="1">
    <citation type="submission" date="2017-10" db="EMBL/GenBank/DDBJ databases">
        <title>Draft genome sequence of cellulolytic Actinomyces sp CtC72 isolated from cattle rumen fluid.</title>
        <authorList>
            <person name="Joshi A.J."/>
            <person name="Vasudevan G."/>
            <person name="Lanjekar V.B."/>
            <person name="Hivarkar S."/>
            <person name="Engineer A."/>
            <person name="Pore S.D."/>
            <person name="Dhakephalkar P.K."/>
            <person name="Dagar S."/>
        </authorList>
    </citation>
    <scope>NUCLEOTIDE SEQUENCE [LARGE SCALE GENOMIC DNA]</scope>
    <source>
        <strain evidence="5">CtC72</strain>
    </source>
</reference>
<comment type="caution">
    <text evidence="4">The sequence shown here is derived from an EMBL/GenBank/DDBJ whole genome shotgun (WGS) entry which is preliminary data.</text>
</comment>
<feature type="domain" description="Thiopeptide-type bacteriocin biosynthesis" evidence="3">
    <location>
        <begin position="791"/>
        <end position="932"/>
    </location>
</feature>
<dbReference type="Pfam" id="PF04738">
    <property type="entry name" value="Lant_dehydr_N"/>
    <property type="match status" value="1"/>
</dbReference>
<proteinExistence type="predicted"/>
<dbReference type="NCBIfam" id="TIGR03891">
    <property type="entry name" value="thiopep_ocin"/>
    <property type="match status" value="1"/>
</dbReference>
<dbReference type="InterPro" id="IPR006827">
    <property type="entry name" value="Lant_deHydtase_N"/>
</dbReference>
<feature type="domain" description="Lantibiotic dehydratase N-terminal" evidence="2">
    <location>
        <begin position="72"/>
        <end position="714"/>
    </location>
</feature>
<evidence type="ECO:0000259" key="3">
    <source>
        <dbReference type="Pfam" id="PF14028"/>
    </source>
</evidence>
<evidence type="ECO:0000256" key="1">
    <source>
        <dbReference type="SAM" id="MobiDB-lite"/>
    </source>
</evidence>
<accession>A0ABX4MB44</accession>
<evidence type="ECO:0000313" key="5">
    <source>
        <dbReference type="Proteomes" id="UP000194577"/>
    </source>
</evidence>
<feature type="region of interest" description="Disordered" evidence="1">
    <location>
        <begin position="1"/>
        <end position="26"/>
    </location>
</feature>
<dbReference type="EMBL" id="MTPX02000042">
    <property type="protein sequence ID" value="PHP52546.1"/>
    <property type="molecule type" value="Genomic_DNA"/>
</dbReference>
<dbReference type="Proteomes" id="UP000194577">
    <property type="component" value="Unassembled WGS sequence"/>
</dbReference>
<dbReference type="Pfam" id="PF14028">
    <property type="entry name" value="Lant_dehydr_C"/>
    <property type="match status" value="1"/>
</dbReference>
<keyword evidence="5" id="KW-1185">Reference proteome</keyword>